<proteinExistence type="predicted"/>
<organism evidence="2 3">
    <name type="scientific">Methylobacterium soli</name>
    <dbReference type="NCBI Taxonomy" id="553447"/>
    <lineage>
        <taxon>Bacteria</taxon>
        <taxon>Pseudomonadati</taxon>
        <taxon>Pseudomonadota</taxon>
        <taxon>Alphaproteobacteria</taxon>
        <taxon>Hyphomicrobiales</taxon>
        <taxon>Methylobacteriaceae</taxon>
        <taxon>Methylobacterium</taxon>
    </lineage>
</organism>
<protein>
    <recommendedName>
        <fullName evidence="4">DUF5330 domain-containing protein</fullName>
    </recommendedName>
</protein>
<dbReference type="AlphaFoldDB" id="A0A6L3T055"/>
<evidence type="ECO:0008006" key="4">
    <source>
        <dbReference type="Google" id="ProtNLM"/>
    </source>
</evidence>
<reference evidence="2 3" key="1">
    <citation type="submission" date="2019-09" db="EMBL/GenBank/DDBJ databases">
        <title>YIM 48816 draft genome.</title>
        <authorList>
            <person name="Jiang L."/>
        </authorList>
    </citation>
    <scope>NUCLEOTIDE SEQUENCE [LARGE SCALE GENOMIC DNA]</scope>
    <source>
        <strain evidence="2 3">YIM 48816</strain>
    </source>
</reference>
<keyword evidence="3" id="KW-1185">Reference proteome</keyword>
<dbReference type="Proteomes" id="UP000474159">
    <property type="component" value="Unassembled WGS sequence"/>
</dbReference>
<dbReference type="OrthoDB" id="8003377at2"/>
<accession>A0A6L3T055</accession>
<gene>
    <name evidence="2" type="ORF">F6X53_08680</name>
</gene>
<evidence type="ECO:0000256" key="1">
    <source>
        <dbReference type="SAM" id="SignalP"/>
    </source>
</evidence>
<feature type="signal peptide" evidence="1">
    <location>
        <begin position="1"/>
        <end position="20"/>
    </location>
</feature>
<dbReference type="EMBL" id="VZZK01000007">
    <property type="protein sequence ID" value="KAB1079831.1"/>
    <property type="molecule type" value="Genomic_DNA"/>
</dbReference>
<keyword evidence="1" id="KW-0732">Signal</keyword>
<name>A0A6L3T055_9HYPH</name>
<sequence>MRATLLIPALLVLGAVPVAAGTPDLPALEQAWHGCVREAYGRQIPSQSRLAAERSALDECKDGEDAYVSAILAARTAEEVALAERARAMTSRATAWASSVAAYVIDPVSSWLRHFRH</sequence>
<evidence type="ECO:0000313" key="2">
    <source>
        <dbReference type="EMBL" id="KAB1079831.1"/>
    </source>
</evidence>
<evidence type="ECO:0000313" key="3">
    <source>
        <dbReference type="Proteomes" id="UP000474159"/>
    </source>
</evidence>
<dbReference type="RefSeq" id="WP_150999548.1">
    <property type="nucleotide sequence ID" value="NZ_BPQY01000081.1"/>
</dbReference>
<comment type="caution">
    <text evidence="2">The sequence shown here is derived from an EMBL/GenBank/DDBJ whole genome shotgun (WGS) entry which is preliminary data.</text>
</comment>
<feature type="chain" id="PRO_5026734859" description="DUF5330 domain-containing protein" evidence="1">
    <location>
        <begin position="21"/>
        <end position="117"/>
    </location>
</feature>